<reference evidence="1 2" key="1">
    <citation type="submission" date="2024-02" db="EMBL/GenBank/DDBJ databases">
        <title>High-quality chromosome-scale genome assembly of Pensacola bahiagrass (Paspalum notatum Flugge var. saurae).</title>
        <authorList>
            <person name="Vega J.M."/>
            <person name="Podio M."/>
            <person name="Orjuela J."/>
            <person name="Siena L.A."/>
            <person name="Pessino S.C."/>
            <person name="Combes M.C."/>
            <person name="Mariac C."/>
            <person name="Albertini E."/>
            <person name="Pupilli F."/>
            <person name="Ortiz J.P.A."/>
            <person name="Leblanc O."/>
        </authorList>
    </citation>
    <scope>NUCLEOTIDE SEQUENCE [LARGE SCALE GENOMIC DNA]</scope>
    <source>
        <strain evidence="1">R1</strain>
        <tissue evidence="1">Leaf</tissue>
    </source>
</reference>
<dbReference type="AlphaFoldDB" id="A0AAQ3PU73"/>
<protein>
    <submittedName>
        <fullName evidence="1">Uncharacterized protein</fullName>
    </submittedName>
</protein>
<sequence length="76" mass="8351">MAAWEESHVAASDMLSSLYEFIPADPKVFHLIKAISAAEQASSRGLDGCLSFVCCSGRLRSDDRHLSKPAQPPWFL</sequence>
<proteinExistence type="predicted"/>
<dbReference type="EMBL" id="CP144746">
    <property type="protein sequence ID" value="WVZ55749.1"/>
    <property type="molecule type" value="Genomic_DNA"/>
</dbReference>
<evidence type="ECO:0000313" key="2">
    <source>
        <dbReference type="Proteomes" id="UP001341281"/>
    </source>
</evidence>
<evidence type="ECO:0000313" key="1">
    <source>
        <dbReference type="EMBL" id="WVZ55749.1"/>
    </source>
</evidence>
<gene>
    <name evidence="1" type="ORF">U9M48_006373</name>
</gene>
<keyword evidence="2" id="KW-1185">Reference proteome</keyword>
<name>A0AAQ3PU73_PASNO</name>
<accession>A0AAQ3PU73</accession>
<organism evidence="1 2">
    <name type="scientific">Paspalum notatum var. saurae</name>
    <dbReference type="NCBI Taxonomy" id="547442"/>
    <lineage>
        <taxon>Eukaryota</taxon>
        <taxon>Viridiplantae</taxon>
        <taxon>Streptophyta</taxon>
        <taxon>Embryophyta</taxon>
        <taxon>Tracheophyta</taxon>
        <taxon>Spermatophyta</taxon>
        <taxon>Magnoliopsida</taxon>
        <taxon>Liliopsida</taxon>
        <taxon>Poales</taxon>
        <taxon>Poaceae</taxon>
        <taxon>PACMAD clade</taxon>
        <taxon>Panicoideae</taxon>
        <taxon>Andropogonodae</taxon>
        <taxon>Paspaleae</taxon>
        <taxon>Paspalinae</taxon>
        <taxon>Paspalum</taxon>
    </lineage>
</organism>
<dbReference type="Proteomes" id="UP001341281">
    <property type="component" value="Chromosome 02"/>
</dbReference>